<proteinExistence type="predicted"/>
<sequence length="48" mass="5239">MGVLPASEPTWYVLMQAAIGLVQFAIGLAMLSGFRRAGVWGAFGRRER</sequence>
<evidence type="ECO:0000256" key="1">
    <source>
        <dbReference type="SAM" id="Phobius"/>
    </source>
</evidence>
<accession>A0A934K5G8</accession>
<dbReference type="EMBL" id="JAEKNR010000219">
    <property type="protein sequence ID" value="MBJ7600807.1"/>
    <property type="molecule type" value="Genomic_DNA"/>
</dbReference>
<keyword evidence="1" id="KW-1133">Transmembrane helix</keyword>
<evidence type="ECO:0000313" key="2">
    <source>
        <dbReference type="EMBL" id="MBJ7600807.1"/>
    </source>
</evidence>
<name>A0A934K5G8_9BACT</name>
<reference evidence="2" key="1">
    <citation type="submission" date="2020-10" db="EMBL/GenBank/DDBJ databases">
        <title>Ca. Dormibacterota MAGs.</title>
        <authorList>
            <person name="Montgomery K."/>
        </authorList>
    </citation>
    <scope>NUCLEOTIDE SEQUENCE [LARGE SCALE GENOMIC DNA]</scope>
    <source>
        <strain evidence="2">SC8812_S17_10</strain>
    </source>
</reference>
<keyword evidence="1" id="KW-0812">Transmembrane</keyword>
<organism evidence="2 3">
    <name type="scientific">Candidatus Nephthysia bennettiae</name>
    <dbReference type="NCBI Taxonomy" id="3127016"/>
    <lineage>
        <taxon>Bacteria</taxon>
        <taxon>Bacillati</taxon>
        <taxon>Candidatus Dormiibacterota</taxon>
        <taxon>Candidatus Dormibacteria</taxon>
        <taxon>Candidatus Dormibacterales</taxon>
        <taxon>Candidatus Dormibacteraceae</taxon>
        <taxon>Candidatus Nephthysia</taxon>
    </lineage>
</organism>
<feature type="transmembrane region" description="Helical" evidence="1">
    <location>
        <begin position="12"/>
        <end position="31"/>
    </location>
</feature>
<dbReference type="Proteomes" id="UP000612893">
    <property type="component" value="Unassembled WGS sequence"/>
</dbReference>
<gene>
    <name evidence="2" type="ORF">JF922_22410</name>
</gene>
<evidence type="ECO:0000313" key="3">
    <source>
        <dbReference type="Proteomes" id="UP000612893"/>
    </source>
</evidence>
<comment type="caution">
    <text evidence="2">The sequence shown here is derived from an EMBL/GenBank/DDBJ whole genome shotgun (WGS) entry which is preliminary data.</text>
</comment>
<keyword evidence="1" id="KW-0472">Membrane</keyword>
<keyword evidence="3" id="KW-1185">Reference proteome</keyword>
<dbReference type="AlphaFoldDB" id="A0A934K5G8"/>
<protein>
    <submittedName>
        <fullName evidence="2">Uncharacterized protein</fullName>
    </submittedName>
</protein>